<dbReference type="STRING" id="501024.RTCCBAU85039_2149"/>
<dbReference type="InterPro" id="IPR035919">
    <property type="entry name" value="EAL_sf"/>
</dbReference>
<dbReference type="PROSITE" id="PS50887">
    <property type="entry name" value="GGDEF"/>
    <property type="match status" value="1"/>
</dbReference>
<dbReference type="SMART" id="SM00052">
    <property type="entry name" value="EAL"/>
    <property type="match status" value="1"/>
</dbReference>
<evidence type="ECO:0000259" key="1">
    <source>
        <dbReference type="PROSITE" id="PS50883"/>
    </source>
</evidence>
<dbReference type="Gene3D" id="3.30.450.20">
    <property type="entry name" value="PAS domain"/>
    <property type="match status" value="1"/>
</dbReference>
<dbReference type="Proteomes" id="UP000183063">
    <property type="component" value="Unassembled WGS sequence"/>
</dbReference>
<dbReference type="PROSITE" id="PS50883">
    <property type="entry name" value="EAL"/>
    <property type="match status" value="1"/>
</dbReference>
<dbReference type="CDD" id="cd00130">
    <property type="entry name" value="PAS"/>
    <property type="match status" value="1"/>
</dbReference>
<dbReference type="InterPro" id="IPR052155">
    <property type="entry name" value="Biofilm_reg_signaling"/>
</dbReference>
<dbReference type="CDD" id="cd01948">
    <property type="entry name" value="EAL"/>
    <property type="match status" value="1"/>
</dbReference>
<dbReference type="GO" id="GO:0071111">
    <property type="term" value="F:cyclic-guanylate-specific phosphodiesterase activity"/>
    <property type="evidence" value="ECO:0007669"/>
    <property type="project" value="UniProtKB-EC"/>
</dbReference>
<dbReference type="SMART" id="SM00267">
    <property type="entry name" value="GGDEF"/>
    <property type="match status" value="1"/>
</dbReference>
<keyword evidence="6" id="KW-1185">Reference proteome</keyword>
<dbReference type="Gene3D" id="3.20.20.450">
    <property type="entry name" value="EAL domain"/>
    <property type="match status" value="1"/>
</dbReference>
<evidence type="ECO:0000313" key="4">
    <source>
        <dbReference type="EMBL" id="SEN76816.1"/>
    </source>
</evidence>
<dbReference type="SUPFAM" id="SSF141868">
    <property type="entry name" value="EAL domain-like"/>
    <property type="match status" value="1"/>
</dbReference>
<dbReference type="InterPro" id="IPR035965">
    <property type="entry name" value="PAS-like_dom_sf"/>
</dbReference>
<dbReference type="EMBL" id="FNXB01000009">
    <property type="protein sequence ID" value="SEH75362.1"/>
    <property type="molecule type" value="Genomic_DNA"/>
</dbReference>
<dbReference type="SUPFAM" id="SSF55785">
    <property type="entry name" value="PYP-like sensor domain (PAS domain)"/>
    <property type="match status" value="1"/>
</dbReference>
<dbReference type="EMBL" id="FOCV01000007">
    <property type="protein sequence ID" value="SEN76816.1"/>
    <property type="molecule type" value="Genomic_DNA"/>
</dbReference>
<accession>A0A1H8J956</accession>
<dbReference type="Pfam" id="PF00990">
    <property type="entry name" value="GGDEF"/>
    <property type="match status" value="1"/>
</dbReference>
<dbReference type="InterPro" id="IPR029787">
    <property type="entry name" value="Nucleotide_cyclase"/>
</dbReference>
<dbReference type="AlphaFoldDB" id="A0A1H8J956"/>
<keyword evidence="3" id="KW-0378">Hydrolase</keyword>
<dbReference type="Gene3D" id="3.30.70.270">
    <property type="match status" value="1"/>
</dbReference>
<reference evidence="5" key="3">
    <citation type="submission" date="2016-10" db="EMBL/GenBank/DDBJ databases">
        <authorList>
            <person name="Wibberg D."/>
        </authorList>
    </citation>
    <scope>NUCLEOTIDE SEQUENCE [LARGE SCALE GENOMIC DNA]</scope>
</reference>
<dbReference type="Gene3D" id="2.10.70.100">
    <property type="match status" value="1"/>
</dbReference>
<evidence type="ECO:0000313" key="5">
    <source>
        <dbReference type="Proteomes" id="UP000183063"/>
    </source>
</evidence>
<feature type="domain" description="EAL" evidence="1">
    <location>
        <begin position="362"/>
        <end position="613"/>
    </location>
</feature>
<evidence type="ECO:0000313" key="3">
    <source>
        <dbReference type="EMBL" id="SEH75362.1"/>
    </source>
</evidence>
<dbReference type="Pfam" id="PF08447">
    <property type="entry name" value="PAS_3"/>
    <property type="match status" value="1"/>
</dbReference>
<dbReference type="InterPro" id="IPR043128">
    <property type="entry name" value="Rev_trsase/Diguanyl_cyclase"/>
</dbReference>
<dbReference type="EC" id="3.1.4.52" evidence="3"/>
<dbReference type="Pfam" id="PF00563">
    <property type="entry name" value="EAL"/>
    <property type="match status" value="1"/>
</dbReference>
<name>A0A1H8J956_9HYPH</name>
<reference evidence="4 6" key="1">
    <citation type="submission" date="2016-10" db="EMBL/GenBank/DDBJ databases">
        <authorList>
            <person name="Varghese N."/>
            <person name="Submissions S."/>
        </authorList>
    </citation>
    <scope>NUCLEOTIDE SEQUENCE [LARGE SCALE GENOMIC DNA]</scope>
    <source>
        <strain evidence="4 6">CGMCC 1.7071</strain>
    </source>
</reference>
<dbReference type="PANTHER" id="PTHR44757">
    <property type="entry name" value="DIGUANYLATE CYCLASE DGCP"/>
    <property type="match status" value="1"/>
</dbReference>
<dbReference type="NCBIfam" id="TIGR00254">
    <property type="entry name" value="GGDEF"/>
    <property type="match status" value="1"/>
</dbReference>
<dbReference type="Proteomes" id="UP000198939">
    <property type="component" value="Unassembled WGS sequence"/>
</dbReference>
<feature type="domain" description="GGDEF" evidence="2">
    <location>
        <begin position="222"/>
        <end position="353"/>
    </location>
</feature>
<sequence>MVGSARTKDFPGVAMTPYCYLKLHEAWTALASSSPTRSEREFQDILRRLELALDASQIGVWEHNLDQNEIAWDVQMHRLYQTGRESGPVPTAIWSNAIHPDDRARAEQEFEDAIARRGQYNSEFRIVWPDGEIRYIRSRAHFYVNEDGSPSFIGAEWDVTADVLLANEAARQRAVAEARALALEESSARIEYVAEHDYLTGLPNRRLFDKRLAELADDASVSTLAVLHLDLDEFKQINDSHGHAAGDIVLRAAALRIEAAIPKAAMAARIGGDEFVILLVNFGGLTELNRMARDVQRRLKKKIRFGHEMLQSGASIGISWSADRSGSNLLAESDIALYQAKTSGRDRVEFFSQQLKDDLMGKRRLAEELKLALEQGDIIPFYQLQLDAHTREIVGIEALARWHHSERGTLSPGIFLKIADEFGLSSEIDASILRRVLADRLSWGQHATALPRISVNISGQRLYDPQLIDDLKTLEIPEGALVFELVETIFLDDCDDELLQTVDRIKQMGIEIEIDDFGSGHASLIGLVRLRPARLKIDRQLVSEVDTSSEQRRVVKSIVEIGKALGVDIIAEGVETENHAVTLAKLGCHTLQGFALGHPLPASEIDSIFASKKATLAANLRR</sequence>
<dbReference type="InterPro" id="IPR013655">
    <property type="entry name" value="PAS_fold_3"/>
</dbReference>
<dbReference type="InterPro" id="IPR001633">
    <property type="entry name" value="EAL_dom"/>
</dbReference>
<dbReference type="CDD" id="cd01949">
    <property type="entry name" value="GGDEF"/>
    <property type="match status" value="1"/>
</dbReference>
<dbReference type="SUPFAM" id="SSF55073">
    <property type="entry name" value="Nucleotide cyclase"/>
    <property type="match status" value="1"/>
</dbReference>
<reference evidence="3" key="2">
    <citation type="submission" date="2016-10" db="EMBL/GenBank/DDBJ databases">
        <authorList>
            <person name="de Groot N.N."/>
        </authorList>
    </citation>
    <scope>NUCLEOTIDE SEQUENCE [LARGE SCALE GENOMIC DNA]</scope>
    <source>
        <strain evidence="3">CCBAU85039</strain>
    </source>
</reference>
<proteinExistence type="predicted"/>
<evidence type="ECO:0000313" key="6">
    <source>
        <dbReference type="Proteomes" id="UP000198939"/>
    </source>
</evidence>
<evidence type="ECO:0000259" key="2">
    <source>
        <dbReference type="PROSITE" id="PS50887"/>
    </source>
</evidence>
<dbReference type="SMART" id="SM00091">
    <property type="entry name" value="PAS"/>
    <property type="match status" value="1"/>
</dbReference>
<dbReference type="InterPro" id="IPR000014">
    <property type="entry name" value="PAS"/>
</dbReference>
<organism evidence="3 5">
    <name type="scientific">Rhizobium tibeticum</name>
    <dbReference type="NCBI Taxonomy" id="501024"/>
    <lineage>
        <taxon>Bacteria</taxon>
        <taxon>Pseudomonadati</taxon>
        <taxon>Pseudomonadota</taxon>
        <taxon>Alphaproteobacteria</taxon>
        <taxon>Hyphomicrobiales</taxon>
        <taxon>Rhizobiaceae</taxon>
        <taxon>Rhizobium/Agrobacterium group</taxon>
        <taxon>Rhizobium</taxon>
    </lineage>
</organism>
<gene>
    <name evidence="3" type="primary">gmr_3</name>
    <name evidence="3" type="ORF">RTCCBAU85039_2149</name>
    <name evidence="4" type="ORF">SAMN05216228_1007143</name>
</gene>
<protein>
    <submittedName>
        <fullName evidence="3">Cyclic di-GMP phosphodiesterase Gmr</fullName>
        <ecNumber evidence="3">3.1.4.52</ecNumber>
    </submittedName>
    <submittedName>
        <fullName evidence="4">Diguanylate cyclase/phosphodiesterase</fullName>
    </submittedName>
</protein>
<dbReference type="PANTHER" id="PTHR44757:SF2">
    <property type="entry name" value="BIOFILM ARCHITECTURE MAINTENANCE PROTEIN MBAA"/>
    <property type="match status" value="1"/>
</dbReference>
<dbReference type="InterPro" id="IPR000160">
    <property type="entry name" value="GGDEF_dom"/>
</dbReference>